<name>A0A483CLJ0_9EURY</name>
<evidence type="ECO:0000313" key="2">
    <source>
        <dbReference type="Proteomes" id="UP000292580"/>
    </source>
</evidence>
<dbReference type="RefSeq" id="WP_130647682.1">
    <property type="nucleotide sequence ID" value="NZ_PGCL01000008.1"/>
</dbReference>
<sequence>MMRRIYYRFPARFDLNFTLSSPFRGVLGGVAALHRSHTTRRKDGDLFKHDVLIDVADDRTHFLPLDMLSGSLGDVTESVDFRMAIHETLLRAEGRRPISENRFLFRVVDRGDRTEVFVVKEGTGGAMDAMHVKEMLKGACE</sequence>
<gene>
    <name evidence="1" type="ORF">CUJ86_11310</name>
</gene>
<dbReference type="AlphaFoldDB" id="A0A483CLJ0"/>
<comment type="caution">
    <text evidence="1">The sequence shown here is derived from an EMBL/GenBank/DDBJ whole genome shotgun (WGS) entry which is preliminary data.</text>
</comment>
<proteinExistence type="predicted"/>
<dbReference type="Proteomes" id="UP000292580">
    <property type="component" value="Unassembled WGS sequence"/>
</dbReference>
<dbReference type="EMBL" id="PGCL01000008">
    <property type="protein sequence ID" value="TAJ43334.1"/>
    <property type="molecule type" value="Genomic_DNA"/>
</dbReference>
<evidence type="ECO:0000313" key="1">
    <source>
        <dbReference type="EMBL" id="TAJ43334.1"/>
    </source>
</evidence>
<keyword evidence="2" id="KW-1185">Reference proteome</keyword>
<protein>
    <submittedName>
        <fullName evidence="1">Uncharacterized protein</fullName>
    </submittedName>
</protein>
<dbReference type="OrthoDB" id="104780at2157"/>
<accession>A0A483CLJ0</accession>
<reference evidence="1 2" key="1">
    <citation type="submission" date="2017-11" db="EMBL/GenBank/DDBJ databases">
        <title>Isolation and Characterization of Methanofollis Species from Methane Seep Offshore SW Taiwan.</title>
        <authorList>
            <person name="Teng N.-H."/>
            <person name="Lai M.-C."/>
            <person name="Chen S.-C."/>
        </authorList>
    </citation>
    <scope>NUCLEOTIDE SEQUENCE [LARGE SCALE GENOMIC DNA]</scope>
    <source>
        <strain evidence="1 2">FWC-SCC2</strain>
    </source>
</reference>
<organism evidence="1 2">
    <name type="scientific">Methanofollis fontis</name>
    <dbReference type="NCBI Taxonomy" id="2052832"/>
    <lineage>
        <taxon>Archaea</taxon>
        <taxon>Methanobacteriati</taxon>
        <taxon>Methanobacteriota</taxon>
        <taxon>Stenosarchaea group</taxon>
        <taxon>Methanomicrobia</taxon>
        <taxon>Methanomicrobiales</taxon>
        <taxon>Methanomicrobiaceae</taxon>
        <taxon>Methanofollis</taxon>
    </lineage>
</organism>